<dbReference type="EMBL" id="BAABME010006314">
    <property type="protein sequence ID" value="GAA0168008.1"/>
    <property type="molecule type" value="Genomic_DNA"/>
</dbReference>
<dbReference type="SUPFAM" id="SSF53098">
    <property type="entry name" value="Ribonuclease H-like"/>
    <property type="match status" value="1"/>
</dbReference>
<keyword evidence="3" id="KW-1185">Reference proteome</keyword>
<feature type="domain" description="RNase H type-1" evidence="1">
    <location>
        <begin position="39"/>
        <end position="154"/>
    </location>
</feature>
<dbReference type="CDD" id="cd09279">
    <property type="entry name" value="RNase_HI_like"/>
    <property type="match status" value="1"/>
</dbReference>
<evidence type="ECO:0000259" key="1">
    <source>
        <dbReference type="PROSITE" id="PS50879"/>
    </source>
</evidence>
<protein>
    <recommendedName>
        <fullName evidence="1">RNase H type-1 domain-containing protein</fullName>
    </recommendedName>
</protein>
<dbReference type="AlphaFoldDB" id="A0AAV3QWI3"/>
<dbReference type="InterPro" id="IPR036397">
    <property type="entry name" value="RNaseH_sf"/>
</dbReference>
<reference evidence="2 3" key="1">
    <citation type="submission" date="2024-01" db="EMBL/GenBank/DDBJ databases">
        <title>The complete chloroplast genome sequence of Lithospermum erythrorhizon: insights into the phylogenetic relationship among Boraginaceae species and the maternal lineages of purple gromwells.</title>
        <authorList>
            <person name="Okada T."/>
            <person name="Watanabe K."/>
        </authorList>
    </citation>
    <scope>NUCLEOTIDE SEQUENCE [LARGE SCALE GENOMIC DNA]</scope>
</reference>
<dbReference type="InterPro" id="IPR002156">
    <property type="entry name" value="RNaseH_domain"/>
</dbReference>
<gene>
    <name evidence="2" type="ORF">LIER_22826</name>
</gene>
<accession>A0AAV3QWI3</accession>
<proteinExistence type="predicted"/>
<dbReference type="PANTHER" id="PTHR48475">
    <property type="entry name" value="RIBONUCLEASE H"/>
    <property type="match status" value="1"/>
</dbReference>
<dbReference type="InterPro" id="IPR012337">
    <property type="entry name" value="RNaseH-like_sf"/>
</dbReference>
<sequence>MKYATRAGIKSQFLADFIVENISTRSIDEAPSQERTPEKVTEWTLYVDEASNDKGPGAGILIQGADGEQFKYALRFSFKATNNEAEYEAMATGLQMAKALDINRLKFRGDSKLVIEQVRGDCGVKNDTLKRYHAKDILLAQGFEYVIFEHIPRT</sequence>
<dbReference type="GO" id="GO:0004523">
    <property type="term" value="F:RNA-DNA hybrid ribonuclease activity"/>
    <property type="evidence" value="ECO:0007669"/>
    <property type="project" value="InterPro"/>
</dbReference>
<name>A0AAV3QWI3_LITER</name>
<evidence type="ECO:0000313" key="2">
    <source>
        <dbReference type="EMBL" id="GAA0168008.1"/>
    </source>
</evidence>
<dbReference type="Pfam" id="PF13456">
    <property type="entry name" value="RVT_3"/>
    <property type="match status" value="1"/>
</dbReference>
<comment type="caution">
    <text evidence="2">The sequence shown here is derived from an EMBL/GenBank/DDBJ whole genome shotgun (WGS) entry which is preliminary data.</text>
</comment>
<organism evidence="2 3">
    <name type="scientific">Lithospermum erythrorhizon</name>
    <name type="common">Purple gromwell</name>
    <name type="synonym">Lithospermum officinale var. erythrorhizon</name>
    <dbReference type="NCBI Taxonomy" id="34254"/>
    <lineage>
        <taxon>Eukaryota</taxon>
        <taxon>Viridiplantae</taxon>
        <taxon>Streptophyta</taxon>
        <taxon>Embryophyta</taxon>
        <taxon>Tracheophyta</taxon>
        <taxon>Spermatophyta</taxon>
        <taxon>Magnoliopsida</taxon>
        <taxon>eudicotyledons</taxon>
        <taxon>Gunneridae</taxon>
        <taxon>Pentapetalae</taxon>
        <taxon>asterids</taxon>
        <taxon>lamiids</taxon>
        <taxon>Boraginales</taxon>
        <taxon>Boraginaceae</taxon>
        <taxon>Boraginoideae</taxon>
        <taxon>Lithospermeae</taxon>
        <taxon>Lithospermum</taxon>
    </lineage>
</organism>
<evidence type="ECO:0000313" key="3">
    <source>
        <dbReference type="Proteomes" id="UP001454036"/>
    </source>
</evidence>
<dbReference type="PROSITE" id="PS50879">
    <property type="entry name" value="RNASE_H_1"/>
    <property type="match status" value="1"/>
</dbReference>
<dbReference type="Proteomes" id="UP001454036">
    <property type="component" value="Unassembled WGS sequence"/>
</dbReference>
<dbReference type="PANTHER" id="PTHR48475:SF1">
    <property type="entry name" value="RNASE H TYPE-1 DOMAIN-CONTAINING PROTEIN"/>
    <property type="match status" value="1"/>
</dbReference>
<dbReference type="Gene3D" id="3.30.420.10">
    <property type="entry name" value="Ribonuclease H-like superfamily/Ribonuclease H"/>
    <property type="match status" value="1"/>
</dbReference>
<dbReference type="GO" id="GO:0003676">
    <property type="term" value="F:nucleic acid binding"/>
    <property type="evidence" value="ECO:0007669"/>
    <property type="project" value="InterPro"/>
</dbReference>